<keyword evidence="5" id="KW-1133">Transmembrane helix</keyword>
<keyword evidence="3 4" id="KW-0408">Iron</keyword>
<keyword evidence="2 4" id="KW-0479">Metal-binding</keyword>
<dbReference type="RefSeq" id="WP_237261169.1">
    <property type="nucleotide sequence ID" value="NZ_AP024202.1"/>
</dbReference>
<proteinExistence type="predicted"/>
<keyword evidence="8" id="KW-1185">Reference proteome</keyword>
<evidence type="ECO:0000256" key="3">
    <source>
        <dbReference type="ARBA" id="ARBA00023004"/>
    </source>
</evidence>
<organism evidence="7 8">
    <name type="scientific">Thiomicrorhabdus immobilis</name>
    <dbReference type="NCBI Taxonomy" id="2791037"/>
    <lineage>
        <taxon>Bacteria</taxon>
        <taxon>Pseudomonadati</taxon>
        <taxon>Pseudomonadota</taxon>
        <taxon>Gammaproteobacteria</taxon>
        <taxon>Thiotrichales</taxon>
        <taxon>Piscirickettsiaceae</taxon>
        <taxon>Thiomicrorhabdus</taxon>
    </lineage>
</organism>
<evidence type="ECO:0000313" key="8">
    <source>
        <dbReference type="Proteomes" id="UP001054820"/>
    </source>
</evidence>
<feature type="transmembrane region" description="Helical" evidence="5">
    <location>
        <begin position="140"/>
        <end position="162"/>
    </location>
</feature>
<evidence type="ECO:0000256" key="4">
    <source>
        <dbReference type="PROSITE-ProRule" id="PRU00433"/>
    </source>
</evidence>
<dbReference type="InterPro" id="IPR009056">
    <property type="entry name" value="Cyt_c-like_dom"/>
</dbReference>
<feature type="transmembrane region" description="Helical" evidence="5">
    <location>
        <begin position="66"/>
        <end position="85"/>
    </location>
</feature>
<feature type="transmembrane region" description="Helical" evidence="5">
    <location>
        <begin position="110"/>
        <end position="128"/>
    </location>
</feature>
<sequence>MDLISLYPTWYEPMLGSGWVVALIATFHVLASHTSVGAAMLFAYLSHKAYREDRDDLLDFIKKYGLFLMVFTYVAGSITGPGIWYSTTVASPNGIGALIHSFVWKWATEWVFFVIEVVGVYMIVYLVGKVDKRTHMKISIIFGVASFATLLIIVGILSFMMLPGKEVWFEEGGYLNGFYGTNTFIQTGMRIAFMFTMTAVVGGIVVAGIKDPAFKKEMARKLGWLGIISTLVGAALFQLYLTAVPEQALLVMENRLPDYFGPSIMIVLAGTLGYFIVTMLQPKIIVESFAGAMAVIILVAGLWPEETARESMRKPYVAGQYVYSNQVIGRDVPGMDIKSQLPTIEKVGILKAHPFTPEHLQTVNAGNKIQAGEYIAMVYCSNCHSPSETGIRPLHRYFPDGVTEERMQKYVKGVLTTGNIAYMPKMPMLDSEVEALSAYLVMNNNGGQKAITAAIKQEVENRDRALVEKNAMDKVAVLELSQEVK</sequence>
<dbReference type="SUPFAM" id="SSF46626">
    <property type="entry name" value="Cytochrome c"/>
    <property type="match status" value="1"/>
</dbReference>
<evidence type="ECO:0000256" key="2">
    <source>
        <dbReference type="ARBA" id="ARBA00022723"/>
    </source>
</evidence>
<dbReference type="InterPro" id="IPR036909">
    <property type="entry name" value="Cyt_c-like_dom_sf"/>
</dbReference>
<keyword evidence="1 4" id="KW-0349">Heme</keyword>
<reference evidence="7" key="1">
    <citation type="journal article" date="2022" name="Arch. Microbiol.">
        <title>Thiomicrorhabdus immobilis sp. nov., a mesophilic sulfur-oxidizing bacterium isolated from sediment of a brackish lake in northern Japan.</title>
        <authorList>
            <person name="Kojima H."/>
            <person name="Mochizuki J."/>
            <person name="Kanda M."/>
            <person name="Watanabe T."/>
            <person name="Fukui M."/>
        </authorList>
    </citation>
    <scope>NUCLEOTIDE SEQUENCE</scope>
    <source>
        <strain evidence="7">Am19</strain>
    </source>
</reference>
<evidence type="ECO:0000256" key="5">
    <source>
        <dbReference type="SAM" id="Phobius"/>
    </source>
</evidence>
<feature type="transmembrane region" description="Helical" evidence="5">
    <location>
        <begin position="284"/>
        <end position="303"/>
    </location>
</feature>
<evidence type="ECO:0000313" key="7">
    <source>
        <dbReference type="EMBL" id="BCN93787.1"/>
    </source>
</evidence>
<feature type="transmembrane region" description="Helical" evidence="5">
    <location>
        <begin position="260"/>
        <end position="277"/>
    </location>
</feature>
<feature type="domain" description="Cytochrome c" evidence="6">
    <location>
        <begin position="367"/>
        <end position="444"/>
    </location>
</feature>
<accession>A0ABM7MED7</accession>
<dbReference type="Proteomes" id="UP001054820">
    <property type="component" value="Chromosome"/>
</dbReference>
<evidence type="ECO:0000259" key="6">
    <source>
        <dbReference type="PROSITE" id="PS51007"/>
    </source>
</evidence>
<keyword evidence="5" id="KW-0812">Transmembrane</keyword>
<dbReference type="EMBL" id="AP024202">
    <property type="protein sequence ID" value="BCN93787.1"/>
    <property type="molecule type" value="Genomic_DNA"/>
</dbReference>
<protein>
    <recommendedName>
        <fullName evidence="6">Cytochrome c domain-containing protein</fullName>
    </recommendedName>
</protein>
<dbReference type="PROSITE" id="PS51007">
    <property type="entry name" value="CYTC"/>
    <property type="match status" value="1"/>
</dbReference>
<gene>
    <name evidence="7" type="ORF">THMIRHAM_15720</name>
</gene>
<name>A0ABM7MED7_9GAMM</name>
<evidence type="ECO:0000256" key="1">
    <source>
        <dbReference type="ARBA" id="ARBA00022617"/>
    </source>
</evidence>
<dbReference type="Gene3D" id="1.10.760.10">
    <property type="entry name" value="Cytochrome c-like domain"/>
    <property type="match status" value="1"/>
</dbReference>
<keyword evidence="5" id="KW-0472">Membrane</keyword>
<feature type="transmembrane region" description="Helical" evidence="5">
    <location>
        <begin position="191"/>
        <end position="210"/>
    </location>
</feature>
<feature type="transmembrane region" description="Helical" evidence="5">
    <location>
        <begin position="222"/>
        <end position="240"/>
    </location>
</feature>
<feature type="transmembrane region" description="Helical" evidence="5">
    <location>
        <begin position="20"/>
        <end position="45"/>
    </location>
</feature>